<dbReference type="Proteomes" id="UP000680638">
    <property type="component" value="Unassembled WGS sequence"/>
</dbReference>
<comment type="caution">
    <text evidence="7">The sequence shown here is derived from an EMBL/GenBank/DDBJ whole genome shotgun (WGS) entry which is preliminary data.</text>
</comment>
<proteinExistence type="predicted"/>
<feature type="transmembrane region" description="Helical" evidence="6">
    <location>
        <begin position="67"/>
        <end position="85"/>
    </location>
</feature>
<reference evidence="7 8" key="1">
    <citation type="submission" date="2021-03" db="EMBL/GenBank/DDBJ databases">
        <title>Antimicrobial resistance genes in bacteria isolated from Japanese honey, and their potential for conferring macrolide and lincosamide resistance in the American foulbrood pathogen Paenibacillus larvae.</title>
        <authorList>
            <person name="Okamoto M."/>
            <person name="Kumagai M."/>
            <person name="Kanamori H."/>
            <person name="Takamatsu D."/>
        </authorList>
    </citation>
    <scope>NUCLEOTIDE SEQUENCE [LARGE SCALE GENOMIC DNA]</scope>
    <source>
        <strain evidence="7 8">J21TS3</strain>
    </source>
</reference>
<keyword evidence="3 6" id="KW-0812">Transmembrane</keyword>
<evidence type="ECO:0000313" key="7">
    <source>
        <dbReference type="EMBL" id="GIO68451.1"/>
    </source>
</evidence>
<feature type="transmembrane region" description="Helical" evidence="6">
    <location>
        <begin position="6"/>
        <end position="28"/>
    </location>
</feature>
<evidence type="ECO:0000256" key="1">
    <source>
        <dbReference type="ARBA" id="ARBA00004651"/>
    </source>
</evidence>
<dbReference type="InterPro" id="IPR001123">
    <property type="entry name" value="LeuE-type"/>
</dbReference>
<gene>
    <name evidence="7" type="ORF">J21TS3_32720</name>
</gene>
<feature type="transmembrane region" description="Helical" evidence="6">
    <location>
        <begin position="134"/>
        <end position="156"/>
    </location>
</feature>
<dbReference type="RefSeq" id="WP_212950924.1">
    <property type="nucleotide sequence ID" value="NZ_BORW01000018.1"/>
</dbReference>
<feature type="transmembrane region" description="Helical" evidence="6">
    <location>
        <begin position="35"/>
        <end position="55"/>
    </location>
</feature>
<evidence type="ECO:0000313" key="8">
    <source>
        <dbReference type="Proteomes" id="UP000680638"/>
    </source>
</evidence>
<keyword evidence="5 6" id="KW-0472">Membrane</keyword>
<keyword evidence="2" id="KW-1003">Cell membrane</keyword>
<evidence type="ECO:0000256" key="6">
    <source>
        <dbReference type="SAM" id="Phobius"/>
    </source>
</evidence>
<feature type="transmembrane region" description="Helical" evidence="6">
    <location>
        <begin position="106"/>
        <end position="128"/>
    </location>
</feature>
<evidence type="ECO:0000256" key="2">
    <source>
        <dbReference type="ARBA" id="ARBA00022475"/>
    </source>
</evidence>
<keyword evidence="8" id="KW-1185">Reference proteome</keyword>
<organism evidence="7 8">
    <name type="scientific">Paenibacillus cookii</name>
    <dbReference type="NCBI Taxonomy" id="157839"/>
    <lineage>
        <taxon>Bacteria</taxon>
        <taxon>Bacillati</taxon>
        <taxon>Bacillota</taxon>
        <taxon>Bacilli</taxon>
        <taxon>Bacillales</taxon>
        <taxon>Paenibacillaceae</taxon>
        <taxon>Paenibacillus</taxon>
    </lineage>
</organism>
<comment type="subcellular location">
    <subcellularLocation>
        <location evidence="1">Cell membrane</location>
        <topology evidence="1">Multi-pass membrane protein</topology>
    </subcellularLocation>
</comment>
<name>A0ABQ4LYS3_9BACL</name>
<evidence type="ECO:0000256" key="5">
    <source>
        <dbReference type="ARBA" id="ARBA00023136"/>
    </source>
</evidence>
<dbReference type="PANTHER" id="PTHR30086">
    <property type="entry name" value="ARGININE EXPORTER PROTEIN ARGO"/>
    <property type="match status" value="1"/>
</dbReference>
<accession>A0ABQ4LYS3</accession>
<feature type="transmembrane region" description="Helical" evidence="6">
    <location>
        <begin position="176"/>
        <end position="196"/>
    </location>
</feature>
<dbReference type="EMBL" id="BORW01000018">
    <property type="protein sequence ID" value="GIO68451.1"/>
    <property type="molecule type" value="Genomic_DNA"/>
</dbReference>
<sequence>MNIMSFLLYCVVVTFTPGPSNIVILATVNQNGFKHALKFIAGSSLAFVLLIAASVTVNRELLTRMPVLLAGLRIAGSLFILYLAYKILRMDVPRSAAKQATSFMSGFCMQFLNPKVVLFTVTVIPIYVMPYYTSGFVLSAFVALVSLIGILAYLTWAVFGKLLKTLLQKYQKATNIILASSLVYSAVMVSGIVELAKG</sequence>
<protein>
    <submittedName>
        <fullName evidence="7">Amino acid transporter LysE</fullName>
    </submittedName>
</protein>
<evidence type="ECO:0000256" key="4">
    <source>
        <dbReference type="ARBA" id="ARBA00022989"/>
    </source>
</evidence>
<keyword evidence="4 6" id="KW-1133">Transmembrane helix</keyword>
<dbReference type="PANTHER" id="PTHR30086:SF20">
    <property type="entry name" value="ARGININE EXPORTER PROTEIN ARGO-RELATED"/>
    <property type="match status" value="1"/>
</dbReference>
<dbReference type="Pfam" id="PF01810">
    <property type="entry name" value="LysE"/>
    <property type="match status" value="1"/>
</dbReference>
<evidence type="ECO:0000256" key="3">
    <source>
        <dbReference type="ARBA" id="ARBA00022692"/>
    </source>
</evidence>